<dbReference type="AlphaFoldDB" id="A0A1H7VIP6"/>
<keyword evidence="10" id="KW-1185">Reference proteome</keyword>
<dbReference type="GO" id="GO:0022857">
    <property type="term" value="F:transmembrane transporter activity"/>
    <property type="evidence" value="ECO:0007669"/>
    <property type="project" value="InterPro"/>
</dbReference>
<dbReference type="Pfam" id="PF02472">
    <property type="entry name" value="ExbD"/>
    <property type="match status" value="1"/>
</dbReference>
<evidence type="ECO:0000256" key="7">
    <source>
        <dbReference type="RuleBase" id="RU003879"/>
    </source>
</evidence>
<feature type="transmembrane region" description="Helical" evidence="8">
    <location>
        <begin position="29"/>
        <end position="45"/>
    </location>
</feature>
<dbReference type="OrthoDB" id="9798629at2"/>
<keyword evidence="4 7" id="KW-0812">Transmembrane</keyword>
<dbReference type="InterPro" id="IPR003400">
    <property type="entry name" value="ExbD"/>
</dbReference>
<keyword evidence="6 8" id="KW-0472">Membrane</keyword>
<gene>
    <name evidence="9" type="ORF">SAMN05444354_111109</name>
</gene>
<keyword evidence="7" id="KW-0653">Protein transport</keyword>
<dbReference type="RefSeq" id="WP_075008376.1">
    <property type="nucleotide sequence ID" value="NZ_FOAP01000011.1"/>
</dbReference>
<evidence type="ECO:0000256" key="1">
    <source>
        <dbReference type="ARBA" id="ARBA00004162"/>
    </source>
</evidence>
<keyword evidence="3" id="KW-1003">Cell membrane</keyword>
<comment type="similarity">
    <text evidence="2 7">Belongs to the ExbD/TolR family.</text>
</comment>
<evidence type="ECO:0000256" key="2">
    <source>
        <dbReference type="ARBA" id="ARBA00005811"/>
    </source>
</evidence>
<evidence type="ECO:0000256" key="6">
    <source>
        <dbReference type="ARBA" id="ARBA00023136"/>
    </source>
</evidence>
<dbReference type="EMBL" id="FOAP01000011">
    <property type="protein sequence ID" value="SEM08698.1"/>
    <property type="molecule type" value="Genomic_DNA"/>
</dbReference>
<keyword evidence="5 8" id="KW-1133">Transmembrane helix</keyword>
<protein>
    <submittedName>
        <fullName evidence="9">Biopolymer transport protein ExbD</fullName>
    </submittedName>
</protein>
<evidence type="ECO:0000313" key="10">
    <source>
        <dbReference type="Proteomes" id="UP000182719"/>
    </source>
</evidence>
<comment type="subcellular location">
    <subcellularLocation>
        <location evidence="1">Cell membrane</location>
        <topology evidence="1">Single-pass membrane protein</topology>
    </subcellularLocation>
    <subcellularLocation>
        <location evidence="7">Cell membrane</location>
        <topology evidence="7">Single-pass type II membrane protein</topology>
    </subcellularLocation>
</comment>
<dbReference type="GO" id="GO:0005886">
    <property type="term" value="C:plasma membrane"/>
    <property type="evidence" value="ECO:0007669"/>
    <property type="project" value="UniProtKB-SubCell"/>
</dbReference>
<organism evidence="9 10">
    <name type="scientific">Stigmatella aurantiaca</name>
    <dbReference type="NCBI Taxonomy" id="41"/>
    <lineage>
        <taxon>Bacteria</taxon>
        <taxon>Pseudomonadati</taxon>
        <taxon>Myxococcota</taxon>
        <taxon>Myxococcia</taxon>
        <taxon>Myxococcales</taxon>
        <taxon>Cystobacterineae</taxon>
        <taxon>Archangiaceae</taxon>
        <taxon>Stigmatella</taxon>
    </lineage>
</organism>
<evidence type="ECO:0000256" key="8">
    <source>
        <dbReference type="SAM" id="Phobius"/>
    </source>
</evidence>
<dbReference type="Gene3D" id="3.30.420.270">
    <property type="match status" value="1"/>
</dbReference>
<proteinExistence type="inferred from homology"/>
<dbReference type="PANTHER" id="PTHR30558:SF7">
    <property type="entry name" value="TOL-PAL SYSTEM PROTEIN TOLR"/>
    <property type="match status" value="1"/>
</dbReference>
<dbReference type="GO" id="GO:0015031">
    <property type="term" value="P:protein transport"/>
    <property type="evidence" value="ECO:0007669"/>
    <property type="project" value="UniProtKB-KW"/>
</dbReference>
<evidence type="ECO:0000313" key="9">
    <source>
        <dbReference type="EMBL" id="SEM08698.1"/>
    </source>
</evidence>
<keyword evidence="7" id="KW-0813">Transport</keyword>
<dbReference type="PANTHER" id="PTHR30558">
    <property type="entry name" value="EXBD MEMBRANE COMPONENT OF PMF-DRIVEN MACROMOLECULE IMPORT SYSTEM"/>
    <property type="match status" value="1"/>
</dbReference>
<evidence type="ECO:0000256" key="4">
    <source>
        <dbReference type="ARBA" id="ARBA00022692"/>
    </source>
</evidence>
<evidence type="ECO:0000256" key="5">
    <source>
        <dbReference type="ARBA" id="ARBA00022989"/>
    </source>
</evidence>
<sequence>MAMGKIPGNDDEGSEGVFAEINITPLTDLFLVLLIIFMVTSTVIVQQGPGGGAKAGLKVNLPKGGAADVTARSTDLSVAVLANGQYVLGGNTVTEDELRGAFDKAKADNPDTVVIVQADEGVSHGTVVQVMELAKRAGLAQLAIGVREGE</sequence>
<evidence type="ECO:0000256" key="3">
    <source>
        <dbReference type="ARBA" id="ARBA00022475"/>
    </source>
</evidence>
<reference evidence="10" key="1">
    <citation type="submission" date="2016-10" db="EMBL/GenBank/DDBJ databases">
        <authorList>
            <person name="Varghese N."/>
            <person name="Submissions S."/>
        </authorList>
    </citation>
    <scope>NUCLEOTIDE SEQUENCE [LARGE SCALE GENOMIC DNA]</scope>
    <source>
        <strain evidence="10">DSM 17044</strain>
    </source>
</reference>
<accession>A0A1H7VIP6</accession>
<dbReference type="Proteomes" id="UP000182719">
    <property type="component" value="Unassembled WGS sequence"/>
</dbReference>
<name>A0A1H7VIP6_STIAU</name>